<dbReference type="GO" id="GO:0005840">
    <property type="term" value="C:ribosome"/>
    <property type="evidence" value="ECO:0007669"/>
    <property type="project" value="UniProtKB-KW"/>
</dbReference>
<evidence type="ECO:0000256" key="5">
    <source>
        <dbReference type="HAMAP-Rule" id="MF_01328"/>
    </source>
</evidence>
<proteinExistence type="inferred from homology"/>
<evidence type="ECO:0000256" key="1">
    <source>
        <dbReference type="ARBA" id="ARBA00010528"/>
    </source>
</evidence>
<dbReference type="InterPro" id="IPR023574">
    <property type="entry name" value="Ribosomal_uL4_dom_sf"/>
</dbReference>
<dbReference type="InterPro" id="IPR002136">
    <property type="entry name" value="Ribosomal_uL4"/>
</dbReference>
<keyword evidence="5" id="KW-0694">RNA-binding</keyword>
<dbReference type="InterPro" id="IPR013005">
    <property type="entry name" value="Ribosomal_uL4-like"/>
</dbReference>
<keyword evidence="3 5" id="KW-0687">Ribonucleoprotein</keyword>
<dbReference type="GO" id="GO:0003735">
    <property type="term" value="F:structural constituent of ribosome"/>
    <property type="evidence" value="ECO:0007669"/>
    <property type="project" value="InterPro"/>
</dbReference>
<dbReference type="PANTHER" id="PTHR10746:SF6">
    <property type="entry name" value="LARGE RIBOSOMAL SUBUNIT PROTEIN UL4M"/>
    <property type="match status" value="1"/>
</dbReference>
<dbReference type="SUPFAM" id="SSF52166">
    <property type="entry name" value="Ribosomal protein L4"/>
    <property type="match status" value="1"/>
</dbReference>
<reference evidence="7" key="1">
    <citation type="submission" date="2017-09" db="EMBL/GenBank/DDBJ databases">
        <title>Depth-based differentiation of microbial function through sediment-hosted aquifers and enrichment of novel symbionts in the deep terrestrial subsurface.</title>
        <authorList>
            <person name="Probst A.J."/>
            <person name="Ladd B."/>
            <person name="Jarett J.K."/>
            <person name="Geller-Mcgrath D.E."/>
            <person name="Sieber C.M.K."/>
            <person name="Emerson J.B."/>
            <person name="Anantharaman K."/>
            <person name="Thomas B.C."/>
            <person name="Malmstrom R."/>
            <person name="Stieglmeier M."/>
            <person name="Klingl A."/>
            <person name="Woyke T."/>
            <person name="Ryan C.M."/>
            <person name="Banfield J.F."/>
        </authorList>
    </citation>
    <scope>NUCLEOTIDE SEQUENCE [LARGE SCALE GENOMIC DNA]</scope>
</reference>
<dbReference type="GO" id="GO:1990904">
    <property type="term" value="C:ribonucleoprotein complex"/>
    <property type="evidence" value="ECO:0007669"/>
    <property type="project" value="UniProtKB-KW"/>
</dbReference>
<evidence type="ECO:0000313" key="6">
    <source>
        <dbReference type="EMBL" id="PIY71517.1"/>
    </source>
</evidence>
<name>A0A2M7QGQ4_9BACT</name>
<dbReference type="GO" id="GO:0006412">
    <property type="term" value="P:translation"/>
    <property type="evidence" value="ECO:0007669"/>
    <property type="project" value="UniProtKB-UniRule"/>
</dbReference>
<dbReference type="PANTHER" id="PTHR10746">
    <property type="entry name" value="50S RIBOSOMAL PROTEIN L4"/>
    <property type="match status" value="1"/>
</dbReference>
<dbReference type="EMBL" id="PFLI01000193">
    <property type="protein sequence ID" value="PIY71517.1"/>
    <property type="molecule type" value="Genomic_DNA"/>
</dbReference>
<evidence type="ECO:0000256" key="2">
    <source>
        <dbReference type="ARBA" id="ARBA00022980"/>
    </source>
</evidence>
<dbReference type="HAMAP" id="MF_01328_B">
    <property type="entry name" value="Ribosomal_uL4_B"/>
    <property type="match status" value="1"/>
</dbReference>
<comment type="function">
    <text evidence="5">One of the primary rRNA binding proteins, this protein initially binds near the 5'-end of the 23S rRNA. It is important during the early stages of 50S assembly. It makes multiple contacts with different domains of the 23S rRNA in the assembled 50S subunit and ribosome.</text>
</comment>
<comment type="function">
    <text evidence="5">Forms part of the polypeptide exit tunnel.</text>
</comment>
<evidence type="ECO:0000313" key="7">
    <source>
        <dbReference type="Proteomes" id="UP000229401"/>
    </source>
</evidence>
<organism evidence="6 7">
    <name type="scientific">Candidatus Roizmanbacteria bacterium CG_4_10_14_0_8_um_filter_33_9</name>
    <dbReference type="NCBI Taxonomy" id="1974826"/>
    <lineage>
        <taxon>Bacteria</taxon>
        <taxon>Candidatus Roizmaniibacteriota</taxon>
    </lineage>
</organism>
<dbReference type="Gene3D" id="3.40.1370.10">
    <property type="match status" value="1"/>
</dbReference>
<dbReference type="GO" id="GO:0019843">
    <property type="term" value="F:rRNA binding"/>
    <property type="evidence" value="ECO:0007669"/>
    <property type="project" value="UniProtKB-UniRule"/>
</dbReference>
<accession>A0A2M7QGQ4</accession>
<comment type="subunit">
    <text evidence="5">Part of the 50S ribosomal subunit.</text>
</comment>
<dbReference type="AlphaFoldDB" id="A0A2M7QGQ4"/>
<sequence>MEKSTKEKISNLKIPVYNLQGEVVKDISFPKKIYTIKISLALIAQYIKVYTTNQRQGNASAKTRAEVQGTTKKVYKQKGTGRARHGSMKAPIFKGGGVVGGPLSKEYALKMNKKQKRQALFYALTSQHVNKNIIALGDEFLNMKINTNKISVFLKKVFKNSKKILVIIPKTDNSNLFLSLRNISNVYTTNVNNINPYMLLVSNKIIFLEKSLSDLENLLIKKNEN</sequence>
<dbReference type="NCBIfam" id="TIGR03953">
    <property type="entry name" value="rplD_bact"/>
    <property type="match status" value="1"/>
</dbReference>
<keyword evidence="2 5" id="KW-0689">Ribosomal protein</keyword>
<dbReference type="Pfam" id="PF00573">
    <property type="entry name" value="Ribosomal_L4"/>
    <property type="match status" value="1"/>
</dbReference>
<keyword evidence="5" id="KW-0699">rRNA-binding</keyword>
<comment type="similarity">
    <text evidence="1 5">Belongs to the universal ribosomal protein uL4 family.</text>
</comment>
<evidence type="ECO:0000256" key="3">
    <source>
        <dbReference type="ARBA" id="ARBA00023274"/>
    </source>
</evidence>
<evidence type="ECO:0000256" key="4">
    <source>
        <dbReference type="ARBA" id="ARBA00035244"/>
    </source>
</evidence>
<protein>
    <recommendedName>
        <fullName evidence="4 5">Large ribosomal subunit protein uL4</fullName>
    </recommendedName>
</protein>
<gene>
    <name evidence="5" type="primary">rplD</name>
    <name evidence="6" type="ORF">COY87_05740</name>
</gene>
<dbReference type="Proteomes" id="UP000229401">
    <property type="component" value="Unassembled WGS sequence"/>
</dbReference>
<comment type="caution">
    <text evidence="6">The sequence shown here is derived from an EMBL/GenBank/DDBJ whole genome shotgun (WGS) entry which is preliminary data.</text>
</comment>